<dbReference type="InterPro" id="IPR036259">
    <property type="entry name" value="MFS_trans_sf"/>
</dbReference>
<evidence type="ECO:0000256" key="4">
    <source>
        <dbReference type="ARBA" id="ARBA00022989"/>
    </source>
</evidence>
<dbReference type="GO" id="GO:0016020">
    <property type="term" value="C:membrane"/>
    <property type="evidence" value="ECO:0007669"/>
    <property type="project" value="UniProtKB-SubCell"/>
</dbReference>
<keyword evidence="5 9" id="KW-0472">Membrane</keyword>
<dbReference type="InterPro" id="IPR010291">
    <property type="entry name" value="Ion_channel_UNC-93"/>
</dbReference>
<dbReference type="InterPro" id="IPR051617">
    <property type="entry name" value="UNC-93-like_regulator"/>
</dbReference>
<evidence type="ECO:0000256" key="2">
    <source>
        <dbReference type="ARBA" id="ARBA00009172"/>
    </source>
</evidence>
<evidence type="ECO:0000256" key="1">
    <source>
        <dbReference type="ARBA" id="ARBA00004141"/>
    </source>
</evidence>
<evidence type="ECO:0000256" key="6">
    <source>
        <dbReference type="ARBA" id="ARBA00023180"/>
    </source>
</evidence>
<keyword evidence="11" id="KW-1185">Reference proteome</keyword>
<keyword evidence="4 9" id="KW-1133">Transmembrane helix</keyword>
<accession>A0A8S1H760</accession>
<dbReference type="PANTHER" id="PTHR23294">
    <property type="entry name" value="ET TRANSLATION PRODUCT-RELATED"/>
    <property type="match status" value="1"/>
</dbReference>
<evidence type="ECO:0000256" key="7">
    <source>
        <dbReference type="ARBA" id="ARBA00040302"/>
    </source>
</evidence>
<evidence type="ECO:0000256" key="5">
    <source>
        <dbReference type="ARBA" id="ARBA00023136"/>
    </source>
</evidence>
<dbReference type="PANTHER" id="PTHR23294:SF0">
    <property type="entry name" value="UNC93-LIKE PROTEIN MFSD11"/>
    <property type="match status" value="1"/>
</dbReference>
<dbReference type="AlphaFoldDB" id="A0A8S1H760"/>
<keyword evidence="6" id="KW-0325">Glycoprotein</keyword>
<comment type="similarity">
    <text evidence="2">Belongs to the unc-93 family.</text>
</comment>
<sequence>MQARRTLRRETALTFTLLGDLVEKIGRNIILIIGTAIHLFCFAFIYFLLPADAPLGSTSSSDTFITPSVVFVVGIGFLLGVVHVVWFQQITALICNAYPHQETEAFALSRFMQAAMTCGVISYASLVTLPYQMTIAAVFSVAACFSYILSAKNQRQKVGQTSIFSH</sequence>
<name>A0A8S1H760_9PELO</name>
<reference evidence="10" key="1">
    <citation type="submission" date="2020-10" db="EMBL/GenBank/DDBJ databases">
        <authorList>
            <person name="Kikuchi T."/>
        </authorList>
    </citation>
    <scope>NUCLEOTIDE SEQUENCE</scope>
    <source>
        <strain evidence="10">NKZ352</strain>
    </source>
</reference>
<feature type="transmembrane region" description="Helical" evidence="9">
    <location>
        <begin position="107"/>
        <end position="125"/>
    </location>
</feature>
<evidence type="ECO:0000313" key="10">
    <source>
        <dbReference type="EMBL" id="CAD6192316.1"/>
    </source>
</evidence>
<feature type="transmembrane region" description="Helical" evidence="9">
    <location>
        <begin position="69"/>
        <end position="95"/>
    </location>
</feature>
<keyword evidence="3 9" id="KW-0812">Transmembrane</keyword>
<organism evidence="10 11">
    <name type="scientific">Caenorhabditis auriculariae</name>
    <dbReference type="NCBI Taxonomy" id="2777116"/>
    <lineage>
        <taxon>Eukaryota</taxon>
        <taxon>Metazoa</taxon>
        <taxon>Ecdysozoa</taxon>
        <taxon>Nematoda</taxon>
        <taxon>Chromadorea</taxon>
        <taxon>Rhabditida</taxon>
        <taxon>Rhabditina</taxon>
        <taxon>Rhabditomorpha</taxon>
        <taxon>Rhabditoidea</taxon>
        <taxon>Rhabditidae</taxon>
        <taxon>Peloderinae</taxon>
        <taxon>Caenorhabditis</taxon>
    </lineage>
</organism>
<evidence type="ECO:0000256" key="8">
    <source>
        <dbReference type="ARBA" id="ARBA00041910"/>
    </source>
</evidence>
<proteinExistence type="inferred from homology"/>
<dbReference type="Proteomes" id="UP000835052">
    <property type="component" value="Unassembled WGS sequence"/>
</dbReference>
<dbReference type="OrthoDB" id="196103at2759"/>
<dbReference type="SUPFAM" id="SSF103473">
    <property type="entry name" value="MFS general substrate transporter"/>
    <property type="match status" value="1"/>
</dbReference>
<feature type="transmembrane region" description="Helical" evidence="9">
    <location>
        <begin position="131"/>
        <end position="149"/>
    </location>
</feature>
<comment type="subcellular location">
    <subcellularLocation>
        <location evidence="1">Membrane</location>
        <topology evidence="1">Multi-pass membrane protein</topology>
    </subcellularLocation>
</comment>
<protein>
    <recommendedName>
        <fullName evidence="7">UNC93-like protein MFSD11</fullName>
    </recommendedName>
    <alternativeName>
        <fullName evidence="8">Major facilitator superfamily domain-containing protein 11</fullName>
    </alternativeName>
</protein>
<evidence type="ECO:0000256" key="3">
    <source>
        <dbReference type="ARBA" id="ARBA00022692"/>
    </source>
</evidence>
<evidence type="ECO:0000256" key="9">
    <source>
        <dbReference type="SAM" id="Phobius"/>
    </source>
</evidence>
<comment type="caution">
    <text evidence="10">The sequence shown here is derived from an EMBL/GenBank/DDBJ whole genome shotgun (WGS) entry which is preliminary data.</text>
</comment>
<dbReference type="Pfam" id="PF05978">
    <property type="entry name" value="UNC-93"/>
    <property type="match status" value="1"/>
</dbReference>
<feature type="transmembrane region" description="Helical" evidence="9">
    <location>
        <begin position="29"/>
        <end position="49"/>
    </location>
</feature>
<dbReference type="EMBL" id="CAJGYM010000027">
    <property type="protein sequence ID" value="CAD6192316.1"/>
    <property type="molecule type" value="Genomic_DNA"/>
</dbReference>
<gene>
    <name evidence="10" type="ORF">CAUJ_LOCUS8235</name>
</gene>
<evidence type="ECO:0000313" key="11">
    <source>
        <dbReference type="Proteomes" id="UP000835052"/>
    </source>
</evidence>